<keyword evidence="1" id="KW-0004">4Fe-4S</keyword>
<evidence type="ECO:0000256" key="5">
    <source>
        <dbReference type="ARBA" id="ARBA00023014"/>
    </source>
</evidence>
<dbReference type="GO" id="GO:0016491">
    <property type="term" value="F:oxidoreductase activity"/>
    <property type="evidence" value="ECO:0007669"/>
    <property type="project" value="UniProtKB-KW"/>
</dbReference>
<dbReference type="GO" id="GO:0046872">
    <property type="term" value="F:metal ion binding"/>
    <property type="evidence" value="ECO:0007669"/>
    <property type="project" value="UniProtKB-KW"/>
</dbReference>
<dbReference type="GO" id="GO:0005886">
    <property type="term" value="C:plasma membrane"/>
    <property type="evidence" value="ECO:0007669"/>
    <property type="project" value="TreeGrafter"/>
</dbReference>
<reference evidence="7 8" key="1">
    <citation type="submission" date="2016-10" db="EMBL/GenBank/DDBJ databases">
        <authorList>
            <person name="de Groot N.N."/>
        </authorList>
    </citation>
    <scope>NUCLEOTIDE SEQUENCE [LARGE SCALE GENOMIC DNA]</scope>
    <source>
        <strain evidence="7 8">DSM 12130</strain>
    </source>
</reference>
<keyword evidence="5" id="KW-0411">Iron-sulfur</keyword>
<evidence type="ECO:0000256" key="1">
    <source>
        <dbReference type="ARBA" id="ARBA00022485"/>
    </source>
</evidence>
<sequence length="140" mass="15344">MAVESYTVFLEGLLSSGRLTLNRDSFTCTYHDSCYLGRHNDIYDPPRSLIGAAGGRIVEMVKNRNEGFCCSAGGGRILAEEKLGERINVKRVEMAVVTAAPILLSNCPFCLTMFEDGVKGADVEEILQPRDIAEVLADRL</sequence>
<evidence type="ECO:0000256" key="4">
    <source>
        <dbReference type="ARBA" id="ARBA00023004"/>
    </source>
</evidence>
<dbReference type="STRING" id="91360.SAMN05660330_03813"/>
<keyword evidence="8" id="KW-1185">Reference proteome</keyword>
<dbReference type="PANTHER" id="PTHR43255:SF1">
    <property type="entry name" value="IRON-SULFUR-BINDING OXIDOREDUCTASE FADF-RELATED"/>
    <property type="match status" value="1"/>
</dbReference>
<dbReference type="Pfam" id="PF02754">
    <property type="entry name" value="CCG"/>
    <property type="match status" value="1"/>
</dbReference>
<dbReference type="EMBL" id="FNJI01000038">
    <property type="protein sequence ID" value="SDP71952.1"/>
    <property type="molecule type" value="Genomic_DNA"/>
</dbReference>
<dbReference type="InterPro" id="IPR051460">
    <property type="entry name" value="HdrC_iron-sulfur_subunit"/>
</dbReference>
<keyword evidence="4" id="KW-0408">Iron</keyword>
<proteinExistence type="predicted"/>
<dbReference type="AlphaFoldDB" id="A0A1H0V0A9"/>
<feature type="domain" description="Cysteine-rich" evidence="6">
    <location>
        <begin position="28"/>
        <end position="114"/>
    </location>
</feature>
<keyword evidence="2" id="KW-0479">Metal-binding</keyword>
<evidence type="ECO:0000256" key="2">
    <source>
        <dbReference type="ARBA" id="ARBA00022723"/>
    </source>
</evidence>
<organism evidence="7 8">
    <name type="scientific">Desulforhopalus singaporensis</name>
    <dbReference type="NCBI Taxonomy" id="91360"/>
    <lineage>
        <taxon>Bacteria</taxon>
        <taxon>Pseudomonadati</taxon>
        <taxon>Thermodesulfobacteriota</taxon>
        <taxon>Desulfobulbia</taxon>
        <taxon>Desulfobulbales</taxon>
        <taxon>Desulfocapsaceae</taxon>
        <taxon>Desulforhopalus</taxon>
    </lineage>
</organism>
<accession>A0A1H0V0A9</accession>
<name>A0A1H0V0A9_9BACT</name>
<dbReference type="InterPro" id="IPR004017">
    <property type="entry name" value="Cys_rich_dom"/>
</dbReference>
<dbReference type="GO" id="GO:0051539">
    <property type="term" value="F:4 iron, 4 sulfur cluster binding"/>
    <property type="evidence" value="ECO:0007669"/>
    <property type="project" value="UniProtKB-KW"/>
</dbReference>
<keyword evidence="3" id="KW-0560">Oxidoreductase</keyword>
<evidence type="ECO:0000313" key="8">
    <source>
        <dbReference type="Proteomes" id="UP000199073"/>
    </source>
</evidence>
<dbReference type="PANTHER" id="PTHR43255">
    <property type="entry name" value="IRON-SULFUR-BINDING OXIDOREDUCTASE FADF-RELATED-RELATED"/>
    <property type="match status" value="1"/>
</dbReference>
<evidence type="ECO:0000259" key="6">
    <source>
        <dbReference type="Pfam" id="PF02754"/>
    </source>
</evidence>
<evidence type="ECO:0000313" key="7">
    <source>
        <dbReference type="EMBL" id="SDP71952.1"/>
    </source>
</evidence>
<dbReference type="Proteomes" id="UP000199073">
    <property type="component" value="Unassembled WGS sequence"/>
</dbReference>
<gene>
    <name evidence="7" type="ORF">SAMN05660330_03813</name>
</gene>
<evidence type="ECO:0000256" key="3">
    <source>
        <dbReference type="ARBA" id="ARBA00023002"/>
    </source>
</evidence>
<protein>
    <submittedName>
        <fullName evidence="7">Cysteine-rich domain-containing protein</fullName>
    </submittedName>
</protein>